<dbReference type="EMBL" id="BK016109">
    <property type="protein sequence ID" value="DAF95631.1"/>
    <property type="molecule type" value="Genomic_DNA"/>
</dbReference>
<sequence length="33" mass="4022">MQIKVIHLLLELIKIIRILSCSTIKHLKNYFWI</sequence>
<name>A0A8S5UMC5_9CAUD</name>
<organism evidence="1">
    <name type="scientific">Myoviridae sp. ctCo31</name>
    <dbReference type="NCBI Taxonomy" id="2825053"/>
    <lineage>
        <taxon>Viruses</taxon>
        <taxon>Duplodnaviria</taxon>
        <taxon>Heunggongvirae</taxon>
        <taxon>Uroviricota</taxon>
        <taxon>Caudoviricetes</taxon>
    </lineage>
</organism>
<evidence type="ECO:0000313" key="1">
    <source>
        <dbReference type="EMBL" id="DAF95631.1"/>
    </source>
</evidence>
<reference evidence="1" key="1">
    <citation type="journal article" date="2021" name="Proc. Natl. Acad. Sci. U.S.A.">
        <title>A Catalog of Tens of Thousands of Viruses from Human Metagenomes Reveals Hidden Associations with Chronic Diseases.</title>
        <authorList>
            <person name="Tisza M.J."/>
            <person name="Buck C.B."/>
        </authorList>
    </citation>
    <scope>NUCLEOTIDE SEQUENCE</scope>
    <source>
        <strain evidence="1">CtCo31</strain>
    </source>
</reference>
<proteinExistence type="predicted"/>
<accession>A0A8S5UMC5</accession>
<protein>
    <submittedName>
        <fullName evidence="1">Uncharacterized protein</fullName>
    </submittedName>
</protein>